<organism evidence="9 10">
    <name type="scientific">Phaeobacter porticola</name>
    <dbReference type="NCBI Taxonomy" id="1844006"/>
    <lineage>
        <taxon>Bacteria</taxon>
        <taxon>Pseudomonadati</taxon>
        <taxon>Pseudomonadota</taxon>
        <taxon>Alphaproteobacteria</taxon>
        <taxon>Rhodobacterales</taxon>
        <taxon>Roseobacteraceae</taxon>
        <taxon>Phaeobacter</taxon>
    </lineage>
</organism>
<evidence type="ECO:0000313" key="9">
    <source>
        <dbReference type="EMBL" id="APG47118.1"/>
    </source>
</evidence>
<sequence length="686" mass="72424">MRALGVLDQLLQFQRGDLFPWVPVLFGTGIGIFFSLRFEPGVAHYATGAAIGMGGWMLLRRGDRQDGAVFLGWAVLVVVTGFTVAGLRAQSVAAPVLSFRSYGPVEGRVIAIDRSSRDRLRITLDQLRLGQIAPGKTPERVRLSLPEGAKVPEIGVRVMTTAHLMPPQGPVEPHGFDFRRHAWFQKLGAVGYTRVPVLTIRPTSRGLAVDQLRQRLSGAIRSRMPRATGGFAAAITTGDRSGIPQSALEALRASNLAHLLAISGLHMGLLASFVFGGLRLLLALAPPLALRCEAKKIAAVGALLAASAYLALSGAQVASTRAYVMVAMMLGAVLLDRRALSLRAVAMAAMIILTLRPESLLGPGFQMSFAATTALIAVFGGIQGGVAARGPRWMQIAVGVLLSSLVAGAATAPFAAAHFNLLSHYGLLANVLAVPVMGLVVVPAAVLALCLAPIGAAAPGLWVMDLGIRWILFIANWVASLDGAQGAVHMPSAGVLPLIAIGGLFLILWRGRLRWYGLPVLFVAGLLWQGAQRPPVLIAPNGGIVGVMTEDGRTLSRAKGHGYAAERWAENDGSLRSQAEAAALWPYLQRGSPTLASLPGKTMSLQVGSPARTLIHVINKTAAEALIRCAAEDVIVSAKPLSPKGDCLVFDADALRHLGSVQMQSDGRWVSAQDVIGDRLWSRSGP</sequence>
<feature type="domain" description="ComEC/Rec2-related protein" evidence="7">
    <location>
        <begin position="236"/>
        <end position="512"/>
    </location>
</feature>
<dbReference type="AlphaFoldDB" id="A0A1L3I4Q9"/>
<dbReference type="Pfam" id="PF03772">
    <property type="entry name" value="Competence"/>
    <property type="match status" value="1"/>
</dbReference>
<dbReference type="OrthoDB" id="9790149at2"/>
<dbReference type="InterPro" id="IPR025405">
    <property type="entry name" value="DUF4131"/>
</dbReference>
<keyword evidence="5 6" id="KW-0472">Membrane</keyword>
<evidence type="ECO:0000256" key="1">
    <source>
        <dbReference type="ARBA" id="ARBA00004651"/>
    </source>
</evidence>
<gene>
    <name evidence="9" type="ORF">PhaeoP97_01703</name>
</gene>
<dbReference type="PANTHER" id="PTHR30619:SF1">
    <property type="entry name" value="RECOMBINATION PROTEIN 2"/>
    <property type="match status" value="1"/>
</dbReference>
<feature type="transmembrane region" description="Helical" evidence="6">
    <location>
        <begin position="491"/>
        <end position="509"/>
    </location>
</feature>
<protein>
    <submittedName>
        <fullName evidence="9">ComEC/Rec2-related protein</fullName>
    </submittedName>
</protein>
<feature type="transmembrane region" description="Helical" evidence="6">
    <location>
        <begin position="393"/>
        <end position="415"/>
    </location>
</feature>
<reference evidence="10" key="1">
    <citation type="submission" date="2016-07" db="EMBL/GenBank/DDBJ databases">
        <title>Phaeobacter portensis sp. nov., a tropodithietic acid producing bacterium isolated from a German harbor.</title>
        <authorList>
            <person name="Freese H.M."/>
            <person name="Bunk B."/>
            <person name="Breider S."/>
            <person name="Brinkhoff T."/>
        </authorList>
    </citation>
    <scope>NUCLEOTIDE SEQUENCE [LARGE SCALE GENOMIC DNA]</scope>
    <source>
        <strain evidence="10">P97</strain>
    </source>
</reference>
<dbReference type="InterPro" id="IPR052159">
    <property type="entry name" value="Competence_DNA_uptake"/>
</dbReference>
<feature type="transmembrane region" description="Helical" evidence="6">
    <location>
        <begin position="259"/>
        <end position="285"/>
    </location>
</feature>
<evidence type="ECO:0000259" key="7">
    <source>
        <dbReference type="Pfam" id="PF03772"/>
    </source>
</evidence>
<feature type="transmembrane region" description="Helical" evidence="6">
    <location>
        <begin position="18"/>
        <end position="36"/>
    </location>
</feature>
<evidence type="ECO:0000259" key="8">
    <source>
        <dbReference type="Pfam" id="PF13567"/>
    </source>
</evidence>
<evidence type="ECO:0000256" key="4">
    <source>
        <dbReference type="ARBA" id="ARBA00022989"/>
    </source>
</evidence>
<dbReference type="PANTHER" id="PTHR30619">
    <property type="entry name" value="DNA INTERNALIZATION/COMPETENCE PROTEIN COMEC/REC2"/>
    <property type="match status" value="1"/>
</dbReference>
<dbReference type="GO" id="GO:0005886">
    <property type="term" value="C:plasma membrane"/>
    <property type="evidence" value="ECO:0007669"/>
    <property type="project" value="UniProtKB-SubCell"/>
</dbReference>
<evidence type="ECO:0000313" key="10">
    <source>
        <dbReference type="Proteomes" id="UP000183859"/>
    </source>
</evidence>
<evidence type="ECO:0000256" key="2">
    <source>
        <dbReference type="ARBA" id="ARBA00022475"/>
    </source>
</evidence>
<feature type="transmembrane region" description="Helical" evidence="6">
    <location>
        <begin position="515"/>
        <end position="531"/>
    </location>
</feature>
<dbReference type="NCBIfam" id="TIGR00360">
    <property type="entry name" value="ComEC_N-term"/>
    <property type="match status" value="1"/>
</dbReference>
<comment type="subcellular location">
    <subcellularLocation>
        <location evidence="1">Cell membrane</location>
        <topology evidence="1">Multi-pass membrane protein</topology>
    </subcellularLocation>
</comment>
<dbReference type="InterPro" id="IPR004477">
    <property type="entry name" value="ComEC_N"/>
</dbReference>
<feature type="domain" description="DUF4131" evidence="8">
    <location>
        <begin position="45"/>
        <end position="194"/>
    </location>
</feature>
<dbReference type="KEGG" id="php:PhaeoP97_01703"/>
<feature type="transmembrane region" description="Helical" evidence="6">
    <location>
        <begin position="68"/>
        <end position="87"/>
    </location>
</feature>
<feature type="transmembrane region" description="Helical" evidence="6">
    <location>
        <begin position="367"/>
        <end position="387"/>
    </location>
</feature>
<dbReference type="STRING" id="1844006.PhaeoP97_01703"/>
<evidence type="ECO:0000256" key="3">
    <source>
        <dbReference type="ARBA" id="ARBA00022692"/>
    </source>
</evidence>
<keyword evidence="4 6" id="KW-1133">Transmembrane helix</keyword>
<feature type="transmembrane region" description="Helical" evidence="6">
    <location>
        <begin position="460"/>
        <end position="479"/>
    </location>
</feature>
<dbReference type="Pfam" id="PF13567">
    <property type="entry name" value="DUF4131"/>
    <property type="match status" value="1"/>
</dbReference>
<dbReference type="EMBL" id="CP016364">
    <property type="protein sequence ID" value="APG47118.1"/>
    <property type="molecule type" value="Genomic_DNA"/>
</dbReference>
<keyword evidence="10" id="KW-1185">Reference proteome</keyword>
<proteinExistence type="predicted"/>
<name>A0A1L3I4Q9_9RHOB</name>
<feature type="transmembrane region" description="Helical" evidence="6">
    <location>
        <begin position="338"/>
        <end position="355"/>
    </location>
</feature>
<dbReference type="RefSeq" id="WP_072504699.1">
    <property type="nucleotide sequence ID" value="NZ_CP016364.1"/>
</dbReference>
<dbReference type="Proteomes" id="UP000183859">
    <property type="component" value="Chromosome"/>
</dbReference>
<evidence type="ECO:0000256" key="6">
    <source>
        <dbReference type="SAM" id="Phobius"/>
    </source>
</evidence>
<evidence type="ECO:0000256" key="5">
    <source>
        <dbReference type="ARBA" id="ARBA00023136"/>
    </source>
</evidence>
<feature type="transmembrane region" description="Helical" evidence="6">
    <location>
        <begin position="427"/>
        <end position="454"/>
    </location>
</feature>
<feature type="transmembrane region" description="Helical" evidence="6">
    <location>
        <begin position="42"/>
        <end position="59"/>
    </location>
</feature>
<keyword evidence="3 6" id="KW-0812">Transmembrane</keyword>
<feature type="transmembrane region" description="Helical" evidence="6">
    <location>
        <begin position="297"/>
        <end position="318"/>
    </location>
</feature>
<keyword evidence="2" id="KW-1003">Cell membrane</keyword>
<accession>A0A1L3I4Q9</accession>